<reference evidence="2" key="2">
    <citation type="submission" date="2015-01" db="EMBL/GenBank/DDBJ databases">
        <title>Evolutionary Origins and Diversification of the Mycorrhizal Mutualists.</title>
        <authorList>
            <consortium name="DOE Joint Genome Institute"/>
            <consortium name="Mycorrhizal Genomics Consortium"/>
            <person name="Kohler A."/>
            <person name="Kuo A."/>
            <person name="Nagy L.G."/>
            <person name="Floudas D."/>
            <person name="Copeland A."/>
            <person name="Barry K.W."/>
            <person name="Cichocki N."/>
            <person name="Veneault-Fourrey C."/>
            <person name="LaButti K."/>
            <person name="Lindquist E.A."/>
            <person name="Lipzen A."/>
            <person name="Lundell T."/>
            <person name="Morin E."/>
            <person name="Murat C."/>
            <person name="Riley R."/>
            <person name="Ohm R."/>
            <person name="Sun H."/>
            <person name="Tunlid A."/>
            <person name="Henrissat B."/>
            <person name="Grigoriev I.V."/>
            <person name="Hibbett D.S."/>
            <person name="Martin F."/>
        </authorList>
    </citation>
    <scope>NUCLEOTIDE SEQUENCE [LARGE SCALE GENOMIC DNA]</scope>
    <source>
        <strain evidence="2">LaAM-08-1</strain>
    </source>
</reference>
<proteinExistence type="predicted"/>
<accession>A0A0C9WNR2</accession>
<gene>
    <name evidence="1" type="ORF">K443DRAFT_113956</name>
</gene>
<dbReference type="AlphaFoldDB" id="A0A0C9WNR2"/>
<dbReference type="OrthoDB" id="3059469at2759"/>
<dbReference type="HOGENOM" id="CLU_079687_0_0_1"/>
<reference evidence="1 2" key="1">
    <citation type="submission" date="2014-04" db="EMBL/GenBank/DDBJ databases">
        <authorList>
            <consortium name="DOE Joint Genome Institute"/>
            <person name="Kuo A."/>
            <person name="Kohler A."/>
            <person name="Nagy L.G."/>
            <person name="Floudas D."/>
            <person name="Copeland A."/>
            <person name="Barry K.W."/>
            <person name="Cichocki N."/>
            <person name="Veneault-Fourrey C."/>
            <person name="LaButti K."/>
            <person name="Lindquist E.A."/>
            <person name="Lipzen A."/>
            <person name="Lundell T."/>
            <person name="Morin E."/>
            <person name="Murat C."/>
            <person name="Sun H."/>
            <person name="Tunlid A."/>
            <person name="Henrissat B."/>
            <person name="Grigoriev I.V."/>
            <person name="Hibbett D.S."/>
            <person name="Martin F."/>
            <person name="Nordberg H.P."/>
            <person name="Cantor M.N."/>
            <person name="Hua S.X."/>
        </authorList>
    </citation>
    <scope>NUCLEOTIDE SEQUENCE [LARGE SCALE GENOMIC DNA]</scope>
    <source>
        <strain evidence="1 2">LaAM-08-1</strain>
    </source>
</reference>
<name>A0A0C9WNR2_9AGAR</name>
<dbReference type="EMBL" id="KN838929">
    <property type="protein sequence ID" value="KIJ92180.1"/>
    <property type="molecule type" value="Genomic_DNA"/>
</dbReference>
<organism evidence="1 2">
    <name type="scientific">Laccaria amethystina LaAM-08-1</name>
    <dbReference type="NCBI Taxonomy" id="1095629"/>
    <lineage>
        <taxon>Eukaryota</taxon>
        <taxon>Fungi</taxon>
        <taxon>Dikarya</taxon>
        <taxon>Basidiomycota</taxon>
        <taxon>Agaricomycotina</taxon>
        <taxon>Agaricomycetes</taxon>
        <taxon>Agaricomycetidae</taxon>
        <taxon>Agaricales</taxon>
        <taxon>Agaricineae</taxon>
        <taxon>Hydnangiaceae</taxon>
        <taxon>Laccaria</taxon>
    </lineage>
</organism>
<evidence type="ECO:0000313" key="1">
    <source>
        <dbReference type="EMBL" id="KIJ92180.1"/>
    </source>
</evidence>
<keyword evidence="2" id="KW-1185">Reference proteome</keyword>
<protein>
    <submittedName>
        <fullName evidence="1">Uncharacterized protein</fullName>
    </submittedName>
</protein>
<evidence type="ECO:0000313" key="2">
    <source>
        <dbReference type="Proteomes" id="UP000054477"/>
    </source>
</evidence>
<dbReference type="Proteomes" id="UP000054477">
    <property type="component" value="Unassembled WGS sequence"/>
</dbReference>
<sequence length="210" mass="23772">LRVHSVITGGSNTWFTPIGASWDPTFLEEGVILFREERTQLRLRFWATCDAFHTQMRHLLDLAISRGMRFVVAIPFDALPRFHCQEKPSLSDPTKRTYDTGFQEIPLTYSKGGSAFMDQYLGKLADILCRPHARTAIAMGGPTSWIARFYGGDRLVEEFMNGPSTQVTVHHRGNVVDAPFLNMPVFHDQLSHQEIELIHGYIPLGSPIED</sequence>
<feature type="non-terminal residue" evidence="1">
    <location>
        <position position="1"/>
    </location>
</feature>